<gene>
    <name evidence="4" type="ORF">CSC94_13825</name>
</gene>
<dbReference type="PANTHER" id="PTHR13789:SF309">
    <property type="entry name" value="PUTATIVE (AFU_ORTHOLOGUE AFUA_6G14510)-RELATED"/>
    <property type="match status" value="1"/>
</dbReference>
<organism evidence="4 5">
    <name type="scientific">Zhengella mangrovi</name>
    <dbReference type="NCBI Taxonomy" id="1982044"/>
    <lineage>
        <taxon>Bacteria</taxon>
        <taxon>Pseudomonadati</taxon>
        <taxon>Pseudomonadota</taxon>
        <taxon>Alphaproteobacteria</taxon>
        <taxon>Hyphomicrobiales</taxon>
        <taxon>Notoacmeibacteraceae</taxon>
        <taxon>Zhengella</taxon>
    </lineage>
</organism>
<dbReference type="GO" id="GO:0004497">
    <property type="term" value="F:monooxygenase activity"/>
    <property type="evidence" value="ECO:0007669"/>
    <property type="project" value="UniProtKB-KW"/>
</dbReference>
<evidence type="ECO:0000313" key="4">
    <source>
        <dbReference type="EMBL" id="PHP66369.1"/>
    </source>
</evidence>
<evidence type="ECO:0000256" key="1">
    <source>
        <dbReference type="ARBA" id="ARBA00023002"/>
    </source>
</evidence>
<dbReference type="InterPro" id="IPR002938">
    <property type="entry name" value="FAD-bd"/>
</dbReference>
<evidence type="ECO:0000313" key="5">
    <source>
        <dbReference type="Proteomes" id="UP000221168"/>
    </source>
</evidence>
<proteinExistence type="predicted"/>
<dbReference type="InterPro" id="IPR050493">
    <property type="entry name" value="FAD-dep_Monooxygenase_BioMet"/>
</dbReference>
<dbReference type="Proteomes" id="UP000221168">
    <property type="component" value="Unassembled WGS sequence"/>
</dbReference>
<dbReference type="OrthoDB" id="5499180at2"/>
<name>A0A2G1QLM2_9HYPH</name>
<evidence type="ECO:0000259" key="3">
    <source>
        <dbReference type="Pfam" id="PF01494"/>
    </source>
</evidence>
<keyword evidence="2 4" id="KW-0503">Monooxygenase</keyword>
<dbReference type="PROSITE" id="PS51257">
    <property type="entry name" value="PROKAR_LIPOPROTEIN"/>
    <property type="match status" value="1"/>
</dbReference>
<dbReference type="GO" id="GO:0071949">
    <property type="term" value="F:FAD binding"/>
    <property type="evidence" value="ECO:0007669"/>
    <property type="project" value="InterPro"/>
</dbReference>
<dbReference type="PANTHER" id="PTHR13789">
    <property type="entry name" value="MONOOXYGENASE"/>
    <property type="match status" value="1"/>
</dbReference>
<accession>A0A2G1QLM2</accession>
<dbReference type="Gene3D" id="3.50.50.60">
    <property type="entry name" value="FAD/NAD(P)-binding domain"/>
    <property type="match status" value="1"/>
</dbReference>
<dbReference type="SUPFAM" id="SSF51905">
    <property type="entry name" value="FAD/NAD(P)-binding domain"/>
    <property type="match status" value="1"/>
</dbReference>
<keyword evidence="1" id="KW-0560">Oxidoreductase</keyword>
<keyword evidence="5" id="KW-1185">Reference proteome</keyword>
<sequence>MAAARPETRYSVLIAGAGIAGCAAAIALARAGHAVRVVEKQGEWRFLSSGIFVYSNGLECLRDLGVLDEILDAGFAIPGGRNAYFDHHGAPIVDVTYPPGETPGVPAILGIKRAELHRILAARMAQLGVPVDLGTTIEAIEPGADGVTARLSDGRSETADLLLGADGIRSATRTMIGIDIEPRYTGFGVWRAVHARPASLTDKIMVMGPGKRFGIMPISDDRLYTFGTVAEPRDARFDPAEWPDTMRARFAEFDGPARPFLDEVGPDSEVFYTAVEEVSLPLPWHRGRVLLIGDAAHASTPFMGQGGAMAMEDGVVLARLLDASGNPDDALERFGRLRAPVCSFVQSVSRAVGEAGAREDAGALAGRNARMQREAQGAVDDFYSRLAAFRRETDQAIRALQEKAANRAQPRVCETPGGVS</sequence>
<dbReference type="RefSeq" id="WP_099306949.1">
    <property type="nucleotide sequence ID" value="NZ_PDVP01000008.1"/>
</dbReference>
<comment type="caution">
    <text evidence="4">The sequence shown here is derived from an EMBL/GenBank/DDBJ whole genome shotgun (WGS) entry which is preliminary data.</text>
</comment>
<feature type="domain" description="FAD-binding" evidence="3">
    <location>
        <begin position="10"/>
        <end position="333"/>
    </location>
</feature>
<dbReference type="Pfam" id="PF01494">
    <property type="entry name" value="FAD_binding_3"/>
    <property type="match status" value="1"/>
</dbReference>
<dbReference type="EMBL" id="PDVP01000008">
    <property type="protein sequence ID" value="PHP66369.1"/>
    <property type="molecule type" value="Genomic_DNA"/>
</dbReference>
<dbReference type="InterPro" id="IPR036188">
    <property type="entry name" value="FAD/NAD-bd_sf"/>
</dbReference>
<dbReference type="AlphaFoldDB" id="A0A2G1QLM2"/>
<protein>
    <submittedName>
        <fullName evidence="4">Monooxygenase</fullName>
    </submittedName>
</protein>
<reference evidence="4 5" key="1">
    <citation type="submission" date="2017-10" db="EMBL/GenBank/DDBJ databases">
        <title>Sedimentibacterium mangrovi gen. nov., sp. nov., a novel member of family Phyllobacteriacea isolated from mangrove sediment.</title>
        <authorList>
            <person name="Liao H."/>
            <person name="Tian Y."/>
        </authorList>
    </citation>
    <scope>NUCLEOTIDE SEQUENCE [LARGE SCALE GENOMIC DNA]</scope>
    <source>
        <strain evidence="4 5">X9-2-2</strain>
    </source>
</reference>
<dbReference type="PRINTS" id="PR00420">
    <property type="entry name" value="RNGMNOXGNASE"/>
</dbReference>
<evidence type="ECO:0000256" key="2">
    <source>
        <dbReference type="ARBA" id="ARBA00023033"/>
    </source>
</evidence>